<organism evidence="2 3">
    <name type="scientific">Sporothrix epigloea</name>
    <dbReference type="NCBI Taxonomy" id="1892477"/>
    <lineage>
        <taxon>Eukaryota</taxon>
        <taxon>Fungi</taxon>
        <taxon>Dikarya</taxon>
        <taxon>Ascomycota</taxon>
        <taxon>Pezizomycotina</taxon>
        <taxon>Sordariomycetes</taxon>
        <taxon>Sordariomycetidae</taxon>
        <taxon>Ophiostomatales</taxon>
        <taxon>Ophiostomataceae</taxon>
        <taxon>Sporothrix</taxon>
    </lineage>
</organism>
<dbReference type="Proteomes" id="UP001642502">
    <property type="component" value="Unassembled WGS sequence"/>
</dbReference>
<reference evidence="2 3" key="1">
    <citation type="submission" date="2024-01" db="EMBL/GenBank/DDBJ databases">
        <authorList>
            <person name="Allen C."/>
            <person name="Tagirdzhanova G."/>
        </authorList>
    </citation>
    <scope>NUCLEOTIDE SEQUENCE [LARGE SCALE GENOMIC DNA]</scope>
    <source>
        <strain evidence="2 3">CBS 119000</strain>
    </source>
</reference>
<feature type="region of interest" description="Disordered" evidence="1">
    <location>
        <begin position="439"/>
        <end position="472"/>
    </location>
</feature>
<sequence length="536" mass="62038">MPNNPAKTNQVILHTRKDWYDWYRSVKSKGRRNWKHFSPEDDHEPGPSLIAPESPDIELPPPLELDEGMTADQREGAVSLYHLNNMTLLRNTRWRLVLYSYELQKHYAFKEADRKMSDHINATVSAQIRSEISDFSSAAARLAYLYKHYKEDFDEACRDAAEHYDELMLDFSLTESWIARWEKAMDNCMRLELVVTSRGGWLKDLRFLVSPLDQETAFAAYYDYREGGKLHDEANVTQWAQKLRHLEQLSPQRATKSFVRPYACAVDASDDVSQAHRKRRRSEAATDEQQPPSRRPRQARYGQKPLCKACNQAVHQIDRCWAVFPHKAPSTVSSSDLDALKHRMEAAAAQDPVLRVEIHRARQREANSTEDALVTCARRIFTPHNKFVARFRTNQNNYDVIYEQLLSAANIYDQNHPNETFRIADTSPRSDQFMVERRFHGPSRSALPVRTKQSDPPPRAARPPSNDTPPRVPYKCYACHKENCWSTNHSKEEQDQARKAFREKNKGASLKTYNAFLLDIEETPPVTMSTPFATKR</sequence>
<evidence type="ECO:0000256" key="1">
    <source>
        <dbReference type="SAM" id="MobiDB-lite"/>
    </source>
</evidence>
<evidence type="ECO:0000313" key="3">
    <source>
        <dbReference type="Proteomes" id="UP001642502"/>
    </source>
</evidence>
<comment type="caution">
    <text evidence="2">The sequence shown here is derived from an EMBL/GenBank/DDBJ whole genome shotgun (WGS) entry which is preliminary data.</text>
</comment>
<feature type="region of interest" description="Disordered" evidence="1">
    <location>
        <begin position="33"/>
        <end position="67"/>
    </location>
</feature>
<dbReference type="EMBL" id="CAWUON010000134">
    <property type="protein sequence ID" value="CAK7274200.1"/>
    <property type="molecule type" value="Genomic_DNA"/>
</dbReference>
<gene>
    <name evidence="2" type="ORF">SEPCBS119000_006049</name>
</gene>
<feature type="region of interest" description="Disordered" evidence="1">
    <location>
        <begin position="270"/>
        <end position="302"/>
    </location>
</feature>
<accession>A0ABP0E0X0</accession>
<evidence type="ECO:0008006" key="4">
    <source>
        <dbReference type="Google" id="ProtNLM"/>
    </source>
</evidence>
<evidence type="ECO:0000313" key="2">
    <source>
        <dbReference type="EMBL" id="CAK7274200.1"/>
    </source>
</evidence>
<proteinExistence type="predicted"/>
<name>A0ABP0E0X0_9PEZI</name>
<feature type="compositionally biased region" description="Pro residues" evidence="1">
    <location>
        <begin position="455"/>
        <end position="472"/>
    </location>
</feature>
<keyword evidence="3" id="KW-1185">Reference proteome</keyword>
<protein>
    <recommendedName>
        <fullName evidence="4">Gag protein</fullName>
    </recommendedName>
</protein>